<reference evidence="2" key="1">
    <citation type="submission" date="2021-02" db="EMBL/GenBank/DDBJ databases">
        <authorList>
            <person name="Nowell W R."/>
        </authorList>
    </citation>
    <scope>NUCLEOTIDE SEQUENCE</scope>
</reference>
<keyword evidence="1" id="KW-1133">Transmembrane helix</keyword>
<evidence type="ECO:0000313" key="3">
    <source>
        <dbReference type="Proteomes" id="UP000663891"/>
    </source>
</evidence>
<sequence>MLHKKSNKQQYILFRLAFIPLVLSFGSFLLLNYGFFSYIEERQNEKNYLNTTCFLNGTLTYREPCHDRSCSYTRSPTLCPSTFQLCSKTAYIIIYENNQQAFTYNRPLWANDDKSHTICYYDKTKSGIVRWKKPTTKQFKIQISFGILLFTASIILWIVWAHLKKNAQLTTVSNNHYRILRSEL</sequence>
<organism evidence="2 3">
    <name type="scientific">Adineta steineri</name>
    <dbReference type="NCBI Taxonomy" id="433720"/>
    <lineage>
        <taxon>Eukaryota</taxon>
        <taxon>Metazoa</taxon>
        <taxon>Spiralia</taxon>
        <taxon>Gnathifera</taxon>
        <taxon>Rotifera</taxon>
        <taxon>Eurotatoria</taxon>
        <taxon>Bdelloidea</taxon>
        <taxon>Adinetida</taxon>
        <taxon>Adinetidae</taxon>
        <taxon>Adineta</taxon>
    </lineage>
</organism>
<feature type="transmembrane region" description="Helical" evidence="1">
    <location>
        <begin position="12"/>
        <end position="36"/>
    </location>
</feature>
<dbReference type="OrthoDB" id="9973569at2759"/>
<dbReference type="AlphaFoldDB" id="A0A814ANX3"/>
<comment type="caution">
    <text evidence="2">The sequence shown here is derived from an EMBL/GenBank/DDBJ whole genome shotgun (WGS) entry which is preliminary data.</text>
</comment>
<dbReference type="Proteomes" id="UP000663891">
    <property type="component" value="Unassembled WGS sequence"/>
</dbReference>
<evidence type="ECO:0000313" key="2">
    <source>
        <dbReference type="EMBL" id="CAF0916289.1"/>
    </source>
</evidence>
<evidence type="ECO:0000256" key="1">
    <source>
        <dbReference type="SAM" id="Phobius"/>
    </source>
</evidence>
<protein>
    <submittedName>
        <fullName evidence="2">Uncharacterized protein</fullName>
    </submittedName>
</protein>
<keyword evidence="1" id="KW-0812">Transmembrane</keyword>
<name>A0A814ANX3_9BILA</name>
<keyword evidence="1" id="KW-0472">Membrane</keyword>
<proteinExistence type="predicted"/>
<accession>A0A814ANX3</accession>
<dbReference type="EMBL" id="CAJNON010000072">
    <property type="protein sequence ID" value="CAF0916289.1"/>
    <property type="molecule type" value="Genomic_DNA"/>
</dbReference>
<feature type="transmembrane region" description="Helical" evidence="1">
    <location>
        <begin position="141"/>
        <end position="160"/>
    </location>
</feature>
<gene>
    <name evidence="2" type="ORF">VCS650_LOCUS10125</name>
</gene>